<dbReference type="GO" id="GO:0006221">
    <property type="term" value="P:pyrimidine nucleotide biosynthetic process"/>
    <property type="evidence" value="ECO:0007669"/>
    <property type="project" value="UniProtKB-KW"/>
</dbReference>
<keyword evidence="1" id="KW-0665">Pyrimidine biosynthesis</keyword>
<dbReference type="SUPFAM" id="SSF51338">
    <property type="entry name" value="Composite domain of metallo-dependent hydrolases"/>
    <property type="match status" value="1"/>
</dbReference>
<dbReference type="PANTHER" id="PTHR43668">
    <property type="entry name" value="ALLANTOINASE"/>
    <property type="match status" value="1"/>
</dbReference>
<dbReference type="CDD" id="cd01317">
    <property type="entry name" value="DHOase_IIa"/>
    <property type="match status" value="1"/>
</dbReference>
<dbReference type="Gene3D" id="3.20.20.140">
    <property type="entry name" value="Metal-dependent hydrolases"/>
    <property type="match status" value="1"/>
</dbReference>
<dbReference type="SUPFAM" id="SSF51556">
    <property type="entry name" value="Metallo-dependent hydrolases"/>
    <property type="match status" value="1"/>
</dbReference>
<dbReference type="GO" id="GO:0046872">
    <property type="term" value="F:metal ion binding"/>
    <property type="evidence" value="ECO:0007669"/>
    <property type="project" value="InterPro"/>
</dbReference>
<evidence type="ECO:0000259" key="2">
    <source>
        <dbReference type="Pfam" id="PF12890"/>
    </source>
</evidence>
<dbReference type="GO" id="GO:0005737">
    <property type="term" value="C:cytoplasm"/>
    <property type="evidence" value="ECO:0007669"/>
    <property type="project" value="TreeGrafter"/>
</dbReference>
<dbReference type="AlphaFoldDB" id="A0A381UX73"/>
<name>A0A381UX73_9ZZZZ</name>
<feature type="domain" description="Dihydroorotase catalytic" evidence="2">
    <location>
        <begin position="75"/>
        <end position="255"/>
    </location>
</feature>
<proteinExistence type="predicted"/>
<dbReference type="EMBL" id="UINC01007125">
    <property type="protein sequence ID" value="SVA31553.1"/>
    <property type="molecule type" value="Genomic_DNA"/>
</dbReference>
<dbReference type="GO" id="GO:0004038">
    <property type="term" value="F:allantoinase activity"/>
    <property type="evidence" value="ECO:0007669"/>
    <property type="project" value="TreeGrafter"/>
</dbReference>
<dbReference type="InterPro" id="IPR032466">
    <property type="entry name" value="Metal_Hydrolase"/>
</dbReference>
<dbReference type="GO" id="GO:0004151">
    <property type="term" value="F:dihydroorotase activity"/>
    <property type="evidence" value="ECO:0007669"/>
    <property type="project" value="InterPro"/>
</dbReference>
<organism evidence="3">
    <name type="scientific">marine metagenome</name>
    <dbReference type="NCBI Taxonomy" id="408172"/>
    <lineage>
        <taxon>unclassified sequences</taxon>
        <taxon>metagenomes</taxon>
        <taxon>ecological metagenomes</taxon>
    </lineage>
</organism>
<gene>
    <name evidence="3" type="ORF">METZ01_LOCUS84407</name>
</gene>
<accession>A0A381UX73</accession>
<dbReference type="PANTHER" id="PTHR43668:SF2">
    <property type="entry name" value="ALLANTOINASE"/>
    <property type="match status" value="1"/>
</dbReference>
<evidence type="ECO:0000256" key="1">
    <source>
        <dbReference type="ARBA" id="ARBA00022975"/>
    </source>
</evidence>
<dbReference type="Pfam" id="PF12890">
    <property type="entry name" value="DHOase"/>
    <property type="match status" value="1"/>
</dbReference>
<dbReference type="Gene3D" id="2.30.40.10">
    <property type="entry name" value="Urease, subunit C, domain 1"/>
    <property type="match status" value="1"/>
</dbReference>
<sequence length="439" mass="48221">MSLILISLLILSGEISLESMKLLIKSATLVDNASDLNFKVKDILIKDGVITEISDKIESKADKIIKYKNLHVSEGWLDTSVSFGEPGYEERESIENGLITAASSGFTSVLLNPNTKPLTDSHSSVSHIIKKSINHTTKLYPIANLTLNAKGQELAPLYDMKLAGAIAYGDHKKSIKDSSLMKIALEYSKSFGGLVISYSNDESLSSNGVMNEGLISTSLGLKGLPNISESIQVYRDLEILEYTGGKLHIPYISTAKSIGMIRNAKKKGLNITSSVSLAHLILNDDDLSDYNTNLKLSPPLRSKKDSDLLKDALLDGTIDYVTSMHEPIDIDNKKVEFDNALSGSIGIECVFGVLSTIFPLDKVIDILTRRKNELSITQNKIQVGSNAEMALFDPDFSYRFEEDHILSTSKNCAFIGQKMNGKVYGTINNDNLCENKLWI</sequence>
<dbReference type="InterPro" id="IPR011059">
    <property type="entry name" value="Metal-dep_hydrolase_composite"/>
</dbReference>
<evidence type="ECO:0000313" key="3">
    <source>
        <dbReference type="EMBL" id="SVA31553.1"/>
    </source>
</evidence>
<reference evidence="3" key="1">
    <citation type="submission" date="2018-05" db="EMBL/GenBank/DDBJ databases">
        <authorList>
            <person name="Lanie J.A."/>
            <person name="Ng W.-L."/>
            <person name="Kazmierczak K.M."/>
            <person name="Andrzejewski T.M."/>
            <person name="Davidsen T.M."/>
            <person name="Wayne K.J."/>
            <person name="Tettelin H."/>
            <person name="Glass J.I."/>
            <person name="Rusch D."/>
            <person name="Podicherti R."/>
            <person name="Tsui H.-C.T."/>
            <person name="Winkler M.E."/>
        </authorList>
    </citation>
    <scope>NUCLEOTIDE SEQUENCE</scope>
</reference>
<dbReference type="InterPro" id="IPR024403">
    <property type="entry name" value="DHOase_cat"/>
</dbReference>
<protein>
    <recommendedName>
        <fullName evidence="2">Dihydroorotase catalytic domain-containing protein</fullName>
    </recommendedName>
</protein>
<dbReference type="InterPro" id="IPR004722">
    <property type="entry name" value="DHOase"/>
</dbReference>
<dbReference type="GO" id="GO:0006145">
    <property type="term" value="P:purine nucleobase catabolic process"/>
    <property type="evidence" value="ECO:0007669"/>
    <property type="project" value="TreeGrafter"/>
</dbReference>
<dbReference type="InterPro" id="IPR050138">
    <property type="entry name" value="DHOase/Allantoinase_Hydrolase"/>
</dbReference>